<gene>
    <name evidence="1" type="ORF">SCFA_2210002</name>
</gene>
<proteinExistence type="predicted"/>
<dbReference type="EMBL" id="CAADRN010000137">
    <property type="protein sequence ID" value="VFU13608.1"/>
    <property type="molecule type" value="Genomic_DNA"/>
</dbReference>
<protein>
    <submittedName>
        <fullName evidence="1">Uncharacterized protein</fullName>
    </submittedName>
</protein>
<reference evidence="1" key="1">
    <citation type="submission" date="2019-03" db="EMBL/GenBank/DDBJ databases">
        <authorList>
            <person name="Hao L."/>
        </authorList>
    </citation>
    <scope>NUCLEOTIDE SEQUENCE</scope>
</reference>
<dbReference type="AlphaFoldDB" id="A0A485M3V2"/>
<name>A0A485M3V2_9ZZZZ</name>
<sequence>MHRIITGMGQHMYKMKTKARTTGKNLILKNLADIGVHFFPGTKKPPSQLPGGGSNLEAVHLPSNINFRAVHLQVAQTRHPRGTRGFSLSAASVRT</sequence>
<accession>A0A485M3V2</accession>
<evidence type="ECO:0000313" key="1">
    <source>
        <dbReference type="EMBL" id="VFU13608.1"/>
    </source>
</evidence>
<organism evidence="1">
    <name type="scientific">anaerobic digester metagenome</name>
    <dbReference type="NCBI Taxonomy" id="1263854"/>
    <lineage>
        <taxon>unclassified sequences</taxon>
        <taxon>metagenomes</taxon>
        <taxon>ecological metagenomes</taxon>
    </lineage>
</organism>